<reference evidence="8 9" key="1">
    <citation type="submission" date="2020-08" db="EMBL/GenBank/DDBJ databases">
        <title>Complete Genome Sequence of Effusibacillus dendaii Strain skT53, Isolated from Farmland soil.</title>
        <authorList>
            <person name="Konishi T."/>
            <person name="Kawasaki H."/>
        </authorList>
    </citation>
    <scope>NUCLEOTIDE SEQUENCE [LARGE SCALE GENOMIC DNA]</scope>
    <source>
        <strain evidence="9">skT53</strain>
    </source>
</reference>
<sequence>MKDLIDAVRSQLEEVIGPVILEAGEFHPIPPEKLASAIDHTLLKPDATPMQIRQLCGEAVAHHFASVCINPLFVPIAVEELKGTDVKVCTVVGFPLGATSSAVKSFETKTAVQQGASELDMVIPVGLLKSNRLIEVLQDIESVVKAAKETADSPAGTSTVVKVILETCLLTDREKVIACLLAQRAGADFVKTSTGFSHFGALIEDIQLMRAVVGPTMGVKASGGIRNRDAALQMLKAGATRIGASASVAIVAGQSSTAGY</sequence>
<dbReference type="FunFam" id="3.20.20.70:FF:000044">
    <property type="entry name" value="Deoxyribose-phosphate aldolase"/>
    <property type="match status" value="1"/>
</dbReference>
<dbReference type="EMBL" id="AP023366">
    <property type="protein sequence ID" value="BCJ86236.1"/>
    <property type="molecule type" value="Genomic_DNA"/>
</dbReference>
<evidence type="ECO:0000256" key="7">
    <source>
        <dbReference type="HAMAP-Rule" id="MF_00114"/>
    </source>
</evidence>
<dbReference type="SMART" id="SM01133">
    <property type="entry name" value="DeoC"/>
    <property type="match status" value="1"/>
</dbReference>
<dbReference type="GO" id="GO:0016052">
    <property type="term" value="P:carbohydrate catabolic process"/>
    <property type="evidence" value="ECO:0007669"/>
    <property type="project" value="TreeGrafter"/>
</dbReference>
<comment type="function">
    <text evidence="6 7">Catalyzes a reversible aldol reaction between acetaldehyde and D-glyceraldehyde 3-phosphate to generate 2-deoxy-D-ribose 5-phosphate.</text>
</comment>
<keyword evidence="4 7" id="KW-0704">Schiff base</keyword>
<dbReference type="AlphaFoldDB" id="A0A7I8DBL6"/>
<dbReference type="InterPro" id="IPR002915">
    <property type="entry name" value="DeoC/FbaB/LacD_aldolase"/>
</dbReference>
<name>A0A7I8DBL6_9BACL</name>
<dbReference type="InterPro" id="IPR028581">
    <property type="entry name" value="DeoC_typeI"/>
</dbReference>
<comment type="similarity">
    <text evidence="1 7">Belongs to the DeoC/FbaB aldolase family. DeoC type 1 subfamily.</text>
</comment>
<evidence type="ECO:0000256" key="5">
    <source>
        <dbReference type="ARBA" id="ARBA00048791"/>
    </source>
</evidence>
<dbReference type="KEGG" id="eff:skT53_12210"/>
<dbReference type="GO" id="GO:0009264">
    <property type="term" value="P:deoxyribonucleotide catabolic process"/>
    <property type="evidence" value="ECO:0007669"/>
    <property type="project" value="UniProtKB-UniRule"/>
</dbReference>
<dbReference type="Pfam" id="PF01791">
    <property type="entry name" value="DeoC"/>
    <property type="match status" value="1"/>
</dbReference>
<dbReference type="NCBIfam" id="TIGR00126">
    <property type="entry name" value="deoC"/>
    <property type="match status" value="1"/>
</dbReference>
<dbReference type="UniPathway" id="UPA00002">
    <property type="reaction ID" value="UER00468"/>
</dbReference>
<dbReference type="InterPro" id="IPR011343">
    <property type="entry name" value="DeoC"/>
</dbReference>
<dbReference type="GO" id="GO:0005737">
    <property type="term" value="C:cytoplasm"/>
    <property type="evidence" value="ECO:0007669"/>
    <property type="project" value="UniProtKB-SubCell"/>
</dbReference>
<comment type="subcellular location">
    <subcellularLocation>
        <location evidence="7">Cytoplasm</location>
    </subcellularLocation>
</comment>
<comment type="catalytic activity">
    <reaction evidence="5 7">
        <text>2-deoxy-D-ribose 5-phosphate = D-glyceraldehyde 3-phosphate + acetaldehyde</text>
        <dbReference type="Rhea" id="RHEA:12821"/>
        <dbReference type="ChEBI" id="CHEBI:15343"/>
        <dbReference type="ChEBI" id="CHEBI:59776"/>
        <dbReference type="ChEBI" id="CHEBI:62877"/>
        <dbReference type="EC" id="4.1.2.4"/>
    </reaction>
</comment>
<dbReference type="Gene3D" id="3.20.20.70">
    <property type="entry name" value="Aldolase class I"/>
    <property type="match status" value="1"/>
</dbReference>
<comment type="pathway">
    <text evidence="7">Carbohydrate degradation; 2-deoxy-D-ribose 1-phosphate degradation; D-glyceraldehyde 3-phosphate and acetaldehyde from 2-deoxy-alpha-D-ribose 1-phosphate: step 2/2.</text>
</comment>
<dbReference type="GO" id="GO:0004139">
    <property type="term" value="F:deoxyribose-phosphate aldolase activity"/>
    <property type="evidence" value="ECO:0007669"/>
    <property type="project" value="UniProtKB-UniRule"/>
</dbReference>
<accession>A0A7I8DBL6</accession>
<evidence type="ECO:0000256" key="1">
    <source>
        <dbReference type="ARBA" id="ARBA00010936"/>
    </source>
</evidence>
<evidence type="ECO:0000256" key="2">
    <source>
        <dbReference type="ARBA" id="ARBA00022490"/>
    </source>
</evidence>
<feature type="active site" description="Proton donor/acceptor" evidence="7">
    <location>
        <position position="220"/>
    </location>
</feature>
<dbReference type="Proteomes" id="UP000593802">
    <property type="component" value="Chromosome"/>
</dbReference>
<feature type="active site" description="Schiff-base intermediate with acetaldehyde" evidence="7">
    <location>
        <position position="191"/>
    </location>
</feature>
<dbReference type="EC" id="4.1.2.4" evidence="7"/>
<dbReference type="CDD" id="cd00959">
    <property type="entry name" value="DeoC"/>
    <property type="match status" value="1"/>
</dbReference>
<gene>
    <name evidence="7 8" type="primary">deoC</name>
    <name evidence="8" type="ORF">skT53_12210</name>
</gene>
<organism evidence="8 9">
    <name type="scientific">Effusibacillus dendaii</name>
    <dbReference type="NCBI Taxonomy" id="2743772"/>
    <lineage>
        <taxon>Bacteria</taxon>
        <taxon>Bacillati</taxon>
        <taxon>Bacillota</taxon>
        <taxon>Bacilli</taxon>
        <taxon>Bacillales</taxon>
        <taxon>Alicyclobacillaceae</taxon>
        <taxon>Effusibacillus</taxon>
    </lineage>
</organism>
<keyword evidence="3 7" id="KW-0456">Lyase</keyword>
<evidence type="ECO:0000256" key="3">
    <source>
        <dbReference type="ARBA" id="ARBA00023239"/>
    </source>
</evidence>
<dbReference type="PIRSF" id="PIRSF001357">
    <property type="entry name" value="DeoC"/>
    <property type="match status" value="1"/>
</dbReference>
<evidence type="ECO:0000313" key="8">
    <source>
        <dbReference type="EMBL" id="BCJ86236.1"/>
    </source>
</evidence>
<keyword evidence="9" id="KW-1185">Reference proteome</keyword>
<evidence type="ECO:0000313" key="9">
    <source>
        <dbReference type="Proteomes" id="UP000593802"/>
    </source>
</evidence>
<evidence type="ECO:0000256" key="6">
    <source>
        <dbReference type="ARBA" id="ARBA00056337"/>
    </source>
</evidence>
<dbReference type="GO" id="GO:0006018">
    <property type="term" value="P:2-deoxyribose 1-phosphate catabolic process"/>
    <property type="evidence" value="ECO:0007669"/>
    <property type="project" value="UniProtKB-UniRule"/>
</dbReference>
<dbReference type="InterPro" id="IPR013785">
    <property type="entry name" value="Aldolase_TIM"/>
</dbReference>
<dbReference type="SUPFAM" id="SSF51569">
    <property type="entry name" value="Aldolase"/>
    <property type="match status" value="1"/>
</dbReference>
<evidence type="ECO:0000256" key="4">
    <source>
        <dbReference type="ARBA" id="ARBA00023270"/>
    </source>
</evidence>
<dbReference type="PANTHER" id="PTHR10889">
    <property type="entry name" value="DEOXYRIBOSE-PHOSPHATE ALDOLASE"/>
    <property type="match status" value="1"/>
</dbReference>
<dbReference type="PANTHER" id="PTHR10889:SF1">
    <property type="entry name" value="DEOXYRIBOSE-PHOSPHATE ALDOLASE"/>
    <property type="match status" value="1"/>
</dbReference>
<dbReference type="HAMAP" id="MF_00114">
    <property type="entry name" value="DeoC_type1"/>
    <property type="match status" value="1"/>
</dbReference>
<protein>
    <recommendedName>
        <fullName evidence="7">Deoxyribose-phosphate aldolase</fullName>
        <shortName evidence="7">DERA</shortName>
        <ecNumber evidence="7">4.1.2.4</ecNumber>
    </recommendedName>
    <alternativeName>
        <fullName evidence="7">2-deoxy-D-ribose 5-phosphate aldolase</fullName>
    </alternativeName>
    <alternativeName>
        <fullName evidence="7">Phosphodeoxyriboaldolase</fullName>
        <shortName evidence="7">Deoxyriboaldolase</shortName>
    </alternativeName>
</protein>
<feature type="active site" description="Proton donor/acceptor" evidence="7">
    <location>
        <position position="120"/>
    </location>
</feature>
<proteinExistence type="inferred from homology"/>
<keyword evidence="2 7" id="KW-0963">Cytoplasm</keyword>